<dbReference type="EMBL" id="NPBQ01000030">
    <property type="protein sequence ID" value="PAD84379.1"/>
    <property type="molecule type" value="Genomic_DNA"/>
</dbReference>
<organism evidence="2 3">
    <name type="scientific">Niallia circulans</name>
    <name type="common">Bacillus circulans</name>
    <dbReference type="NCBI Taxonomy" id="1397"/>
    <lineage>
        <taxon>Bacteria</taxon>
        <taxon>Bacillati</taxon>
        <taxon>Bacillota</taxon>
        <taxon>Bacilli</taxon>
        <taxon>Bacillales</taxon>
        <taxon>Bacillaceae</taxon>
        <taxon>Niallia</taxon>
    </lineage>
</organism>
<sequence>MYKNQIKNHNNLMKKGGVIMKHVKAFAIKFLSTLVLLSLILMILFNLPFTNVFMITVVLGVLAYIIGDLLILPRTNNLVATLSDFGLAFFVIWLMSENFTYRGNTVMMSLIASIGVLIFEYFFHKYLIQNFIQEAKSNPRQEKLQFQTEMAEEFHPNSKTDNDES</sequence>
<name>A0AA91TV35_NIACI</name>
<protein>
    <recommendedName>
        <fullName evidence="4">Integral membrane protein</fullName>
    </recommendedName>
</protein>
<keyword evidence="1" id="KW-0812">Transmembrane</keyword>
<feature type="transmembrane region" description="Helical" evidence="1">
    <location>
        <begin position="78"/>
        <end position="95"/>
    </location>
</feature>
<accession>A0AA91TV35</accession>
<reference evidence="2 3" key="1">
    <citation type="submission" date="2017-07" db="EMBL/GenBank/DDBJ databases">
        <title>Isolation and whole genome analysis of endospore-forming bacteria from heroin.</title>
        <authorList>
            <person name="Kalinowski J."/>
            <person name="Ahrens B."/>
            <person name="Al-Dilaimi A."/>
            <person name="Winkler A."/>
            <person name="Wibberg D."/>
            <person name="Schleenbecker U."/>
            <person name="Ruckert C."/>
            <person name="Wolfel R."/>
            <person name="Grass G."/>
        </authorList>
    </citation>
    <scope>NUCLEOTIDE SEQUENCE [LARGE SCALE GENOMIC DNA]</scope>
    <source>
        <strain evidence="2 3">7521-2</strain>
    </source>
</reference>
<dbReference type="AlphaFoldDB" id="A0AA91TV35"/>
<keyword evidence="1" id="KW-0472">Membrane</keyword>
<keyword evidence="1" id="KW-1133">Transmembrane helix</keyword>
<proteinExistence type="predicted"/>
<feature type="transmembrane region" description="Helical" evidence="1">
    <location>
        <begin position="101"/>
        <end position="123"/>
    </location>
</feature>
<dbReference type="InterPro" id="IPR019649">
    <property type="entry name" value="DUF2512"/>
</dbReference>
<evidence type="ECO:0000313" key="2">
    <source>
        <dbReference type="EMBL" id="PAD84379.1"/>
    </source>
</evidence>
<evidence type="ECO:0008006" key="4">
    <source>
        <dbReference type="Google" id="ProtNLM"/>
    </source>
</evidence>
<gene>
    <name evidence="2" type="ORF">CHH57_05680</name>
</gene>
<dbReference type="Pfam" id="PF10710">
    <property type="entry name" value="DUF2512"/>
    <property type="match status" value="1"/>
</dbReference>
<evidence type="ECO:0000313" key="3">
    <source>
        <dbReference type="Proteomes" id="UP000216961"/>
    </source>
</evidence>
<feature type="transmembrane region" description="Helical" evidence="1">
    <location>
        <begin position="23"/>
        <end position="45"/>
    </location>
</feature>
<dbReference type="Proteomes" id="UP000216961">
    <property type="component" value="Unassembled WGS sequence"/>
</dbReference>
<evidence type="ECO:0000256" key="1">
    <source>
        <dbReference type="SAM" id="Phobius"/>
    </source>
</evidence>
<comment type="caution">
    <text evidence="2">The sequence shown here is derived from an EMBL/GenBank/DDBJ whole genome shotgun (WGS) entry which is preliminary data.</text>
</comment>
<feature type="transmembrane region" description="Helical" evidence="1">
    <location>
        <begin position="51"/>
        <end position="71"/>
    </location>
</feature>